<gene>
    <name evidence="1" type="ORF">JIN83_09750</name>
</gene>
<comment type="caution">
    <text evidence="1">The sequence shown here is derived from an EMBL/GenBank/DDBJ whole genome shotgun (WGS) entry which is preliminary data.</text>
</comment>
<evidence type="ECO:0000313" key="1">
    <source>
        <dbReference type="EMBL" id="MBK1855241.1"/>
    </source>
</evidence>
<dbReference type="Proteomes" id="UP000634206">
    <property type="component" value="Unassembled WGS sequence"/>
</dbReference>
<evidence type="ECO:0000313" key="2">
    <source>
        <dbReference type="Proteomes" id="UP000634206"/>
    </source>
</evidence>
<dbReference type="RefSeq" id="WP_309489855.1">
    <property type="nucleotide sequence ID" value="NZ_JAENIG010000006.1"/>
</dbReference>
<proteinExistence type="predicted"/>
<organism evidence="1 2">
    <name type="scientific">Oceaniferula flava</name>
    <dbReference type="NCBI Taxonomy" id="2800421"/>
    <lineage>
        <taxon>Bacteria</taxon>
        <taxon>Pseudomonadati</taxon>
        <taxon>Verrucomicrobiota</taxon>
        <taxon>Verrucomicrobiia</taxon>
        <taxon>Verrucomicrobiales</taxon>
        <taxon>Verrucomicrobiaceae</taxon>
        <taxon>Oceaniferula</taxon>
    </lineage>
</organism>
<dbReference type="AlphaFoldDB" id="A0AAE2SBM3"/>
<reference evidence="1" key="1">
    <citation type="submission" date="2021-01" db="EMBL/GenBank/DDBJ databases">
        <title>Modified the classification status of verrucomicrobia.</title>
        <authorList>
            <person name="Feng X."/>
        </authorList>
    </citation>
    <scope>NUCLEOTIDE SEQUENCE</scope>
    <source>
        <strain evidence="1">5K15</strain>
    </source>
</reference>
<accession>A0AAE2SBM3</accession>
<keyword evidence="2" id="KW-1185">Reference proteome</keyword>
<dbReference type="InterPro" id="IPR025368">
    <property type="entry name" value="DUF4272"/>
</dbReference>
<protein>
    <submittedName>
        <fullName evidence="1">DUF4272 domain-containing protein</fullName>
    </submittedName>
</protein>
<dbReference type="EMBL" id="JAENIG010000006">
    <property type="protein sequence ID" value="MBK1855241.1"/>
    <property type="molecule type" value="Genomic_DNA"/>
</dbReference>
<dbReference type="Pfam" id="PF14094">
    <property type="entry name" value="DUF4272"/>
    <property type="match status" value="1"/>
</dbReference>
<name>A0AAE2SBM3_9BACT</name>
<sequence>MLLNPHKIKGENTRLLNEMEIPVMESLPHLDKPRFREPKDVATRSVILAALLQLHFGAPNEYIENYLQSNSLLGGLTDCERERLSRSYDEWPQQDKINLDWSMDAIWALMWCGGKHSNLSFNTCVEDSLASMLPAFETNEPADDCINHFKLFSKRAIFIELDKFYRVHWYARNNSLSGITDERVNLSIIMERRKALEWVCDANLDWEDISLDT</sequence>